<organism evidence="2 3">
    <name type="scientific">Nocardioides currus</name>
    <dbReference type="NCBI Taxonomy" id="2133958"/>
    <lineage>
        <taxon>Bacteria</taxon>
        <taxon>Bacillati</taxon>
        <taxon>Actinomycetota</taxon>
        <taxon>Actinomycetes</taxon>
        <taxon>Propionibacteriales</taxon>
        <taxon>Nocardioidaceae</taxon>
        <taxon>Nocardioides</taxon>
    </lineage>
</organism>
<reference evidence="2 3" key="1">
    <citation type="submission" date="2018-03" db="EMBL/GenBank/DDBJ databases">
        <authorList>
            <person name="Keele B.F."/>
        </authorList>
    </citation>
    <scope>NUCLEOTIDE SEQUENCE [LARGE SCALE GENOMIC DNA]</scope>
    <source>
        <strain evidence="2 3">IB-3</strain>
    </source>
</reference>
<dbReference type="InterPro" id="IPR049713">
    <property type="entry name" value="Pr6Pr-like"/>
</dbReference>
<keyword evidence="1" id="KW-1133">Transmembrane helix</keyword>
<keyword evidence="1" id="KW-0472">Membrane</keyword>
<keyword evidence="3" id="KW-1185">Reference proteome</keyword>
<keyword evidence="1" id="KW-0812">Transmembrane</keyword>
<feature type="transmembrane region" description="Helical" evidence="1">
    <location>
        <begin position="179"/>
        <end position="201"/>
    </location>
</feature>
<dbReference type="NCBIfam" id="NF038065">
    <property type="entry name" value="Pr6Pr"/>
    <property type="match status" value="1"/>
</dbReference>
<feature type="transmembrane region" description="Helical" evidence="1">
    <location>
        <begin position="112"/>
        <end position="131"/>
    </location>
</feature>
<feature type="transmembrane region" description="Helical" evidence="1">
    <location>
        <begin position="80"/>
        <end position="100"/>
    </location>
</feature>
<evidence type="ECO:0000313" key="2">
    <source>
        <dbReference type="EMBL" id="PUA79856.1"/>
    </source>
</evidence>
<evidence type="ECO:0000256" key="1">
    <source>
        <dbReference type="SAM" id="Phobius"/>
    </source>
</evidence>
<dbReference type="RefSeq" id="WP_108345721.1">
    <property type="nucleotide sequence ID" value="NZ_PYXZ01000008.1"/>
</dbReference>
<dbReference type="OrthoDB" id="9809977at2"/>
<feature type="transmembrane region" description="Helical" evidence="1">
    <location>
        <begin position="50"/>
        <end position="68"/>
    </location>
</feature>
<proteinExistence type="predicted"/>
<dbReference type="AlphaFoldDB" id="A0A2R7YUW7"/>
<gene>
    <name evidence="2" type="ORF">C7S10_17505</name>
</gene>
<protein>
    <submittedName>
        <fullName evidence="2">F420-dependent oxidoreductase</fullName>
    </submittedName>
</protein>
<dbReference type="EMBL" id="PYXZ01000008">
    <property type="protein sequence ID" value="PUA79856.1"/>
    <property type="molecule type" value="Genomic_DNA"/>
</dbReference>
<comment type="caution">
    <text evidence="2">The sequence shown here is derived from an EMBL/GenBank/DDBJ whole genome shotgun (WGS) entry which is preliminary data.</text>
</comment>
<accession>A0A2R7YUW7</accession>
<feature type="transmembrane region" description="Helical" evidence="1">
    <location>
        <begin position="143"/>
        <end position="159"/>
    </location>
</feature>
<dbReference type="Proteomes" id="UP000244867">
    <property type="component" value="Unassembled WGS sequence"/>
</dbReference>
<name>A0A2R7YUW7_9ACTN</name>
<sequence length="211" mass="23770">MTRGRWWHMVTALVATSALVLQVVLVWRGANVLNETDPPELGERLVRFVGYFTILSNALVAWSSWTIALARDRDTTWWRLLRLDGLIGITVTFVVVQVLLKGTYELDGADLLADNLLHVVVPVLAVAGWVFFGPRDRVRRGDLLPALVFPILWLVYTLVRGEIVNWYPYPFLNTDKHGYASVALTCLGIAVLFVALAVLAWKGDERLSRTR</sequence>
<evidence type="ECO:0000313" key="3">
    <source>
        <dbReference type="Proteomes" id="UP000244867"/>
    </source>
</evidence>